<dbReference type="AlphaFoldDB" id="A0A554RG80"/>
<evidence type="ECO:0000256" key="2">
    <source>
        <dbReference type="ARBA" id="ARBA00022475"/>
    </source>
</evidence>
<feature type="transmembrane region" description="Helical" evidence="8">
    <location>
        <begin position="94"/>
        <end position="114"/>
    </location>
</feature>
<dbReference type="Pfam" id="PF20154">
    <property type="entry name" value="LNT_N"/>
    <property type="match status" value="1"/>
</dbReference>
<dbReference type="PANTHER" id="PTHR38686:SF1">
    <property type="entry name" value="APOLIPOPROTEIN N-ACYLTRANSFERASE"/>
    <property type="match status" value="1"/>
</dbReference>
<dbReference type="HAMAP" id="MF_01148">
    <property type="entry name" value="Lnt"/>
    <property type="match status" value="1"/>
</dbReference>
<feature type="transmembrane region" description="Helical" evidence="8">
    <location>
        <begin position="152"/>
        <end position="170"/>
    </location>
</feature>
<feature type="transmembrane region" description="Helical" evidence="8">
    <location>
        <begin position="58"/>
        <end position="82"/>
    </location>
</feature>
<evidence type="ECO:0000259" key="9">
    <source>
        <dbReference type="PROSITE" id="PS50263"/>
    </source>
</evidence>
<dbReference type="EC" id="2.3.1.269" evidence="8"/>
<keyword evidence="10" id="KW-0449">Lipoprotein</keyword>
<protein>
    <recommendedName>
        <fullName evidence="8">Apolipoprotein N-acyltransferase</fullName>
        <shortName evidence="8">ALP N-acyltransferase</shortName>
        <ecNumber evidence="8">2.3.1.269</ecNumber>
    </recommendedName>
</protein>
<dbReference type="GO" id="GO:0005886">
    <property type="term" value="C:plasma membrane"/>
    <property type="evidence" value="ECO:0007669"/>
    <property type="project" value="UniProtKB-SubCell"/>
</dbReference>
<dbReference type="Pfam" id="PF00795">
    <property type="entry name" value="CN_hydrolase"/>
    <property type="match status" value="1"/>
</dbReference>
<keyword evidence="7 8" id="KW-0012">Acyltransferase</keyword>
<dbReference type="InterPro" id="IPR003010">
    <property type="entry name" value="C-N_Hydrolase"/>
</dbReference>
<dbReference type="InterPro" id="IPR004563">
    <property type="entry name" value="Apolipo_AcylTrfase"/>
</dbReference>
<accession>A0A554RG80</accession>
<keyword evidence="3 8" id="KW-0808">Transferase</keyword>
<dbReference type="SUPFAM" id="SSF56317">
    <property type="entry name" value="Carbon-nitrogen hydrolase"/>
    <property type="match status" value="1"/>
</dbReference>
<evidence type="ECO:0000256" key="8">
    <source>
        <dbReference type="HAMAP-Rule" id="MF_01148"/>
    </source>
</evidence>
<keyword evidence="4 8" id="KW-0812">Transmembrane</keyword>
<dbReference type="GO" id="GO:0042158">
    <property type="term" value="P:lipoprotein biosynthetic process"/>
    <property type="evidence" value="ECO:0007669"/>
    <property type="project" value="UniProtKB-UniRule"/>
</dbReference>
<dbReference type="PANTHER" id="PTHR38686">
    <property type="entry name" value="APOLIPOPROTEIN N-ACYLTRANSFERASE"/>
    <property type="match status" value="1"/>
</dbReference>
<keyword evidence="5 8" id="KW-1133">Transmembrane helix</keyword>
<dbReference type="CDD" id="cd07571">
    <property type="entry name" value="ALP_N-acyl_transferase"/>
    <property type="match status" value="1"/>
</dbReference>
<dbReference type="InterPro" id="IPR036526">
    <property type="entry name" value="C-N_Hydrolase_sf"/>
</dbReference>
<dbReference type="Proteomes" id="UP000316988">
    <property type="component" value="Unassembled WGS sequence"/>
</dbReference>
<sequence length="550" mass="58316">MTAVSSCPSRLIRPPFQGRRYLLCYIVDRLYVRPQGPMASNFHAPYCLSWLSAAGGGLLAALSFPPVGAGWLAPLAMAFLWAGLSRVGARDLRSLVACGLSFGLVFMLALLWWLEDSIGWGAWLGLSAVQAVAVTIAVVSMRAVAQLPGGPVWAAAIWGSVEALRSSWPLGGMPWGRLGFTAIDTPWQALLSYGGVSGAGFMITVAGFAIAHACAKRCRSAAVLLGGVCLVVVASAVWPYRVPAIDTVTVAVVQGGVPGDGRDLVAYHRQVTRNHVEATSELARRLTAEERKSLALVVWPENATAVDPIRDPLAGTEIEEAVAAIDVPLLAGSILDGPDQSTAYNRGLLWLPDGTRGGAYTKAHLVPFGEYIPWRALIEGWSSRFDRIPRDMLPGNSEGPIDVQGMLVADAICFDVAYDDVLPIQVARGAQLAVVQTSNATFTDTSQPEQQFAMTRARAVELGRSVVVASTNGISGIIRSDGTVVQRAPAGPAATLISPVALAEAVTPAIRLQLVRSASMYVVGALALAFALARWSRQRRFSKLVAVAAR</sequence>
<feature type="domain" description="CN hydrolase" evidence="9">
    <location>
        <begin position="248"/>
        <end position="502"/>
    </location>
</feature>
<dbReference type="UniPathway" id="UPA00666"/>
<gene>
    <name evidence="8 10" type="primary">lnt</name>
    <name evidence="10" type="ORF">FNM00_18445</name>
</gene>
<evidence type="ECO:0000256" key="7">
    <source>
        <dbReference type="ARBA" id="ARBA00023315"/>
    </source>
</evidence>
<keyword evidence="6 8" id="KW-0472">Membrane</keyword>
<proteinExistence type="inferred from homology"/>
<keyword evidence="11" id="KW-1185">Reference proteome</keyword>
<evidence type="ECO:0000256" key="6">
    <source>
        <dbReference type="ARBA" id="ARBA00023136"/>
    </source>
</evidence>
<dbReference type="InterPro" id="IPR045378">
    <property type="entry name" value="LNT_N"/>
</dbReference>
<evidence type="ECO:0000313" key="11">
    <source>
        <dbReference type="Proteomes" id="UP000316988"/>
    </source>
</evidence>
<feature type="transmembrane region" description="Helical" evidence="8">
    <location>
        <begin position="518"/>
        <end position="535"/>
    </location>
</feature>
<evidence type="ECO:0000256" key="4">
    <source>
        <dbReference type="ARBA" id="ARBA00022692"/>
    </source>
</evidence>
<keyword evidence="2 8" id="KW-1003">Cell membrane</keyword>
<comment type="similarity">
    <text evidence="8">Belongs to the CN hydrolase family. Apolipoprotein N-acyltransferase subfamily.</text>
</comment>
<comment type="pathway">
    <text evidence="8">Protein modification; lipoprotein biosynthesis (N-acyl transfer).</text>
</comment>
<name>A0A554RG80_9ACTN</name>
<feature type="transmembrane region" description="Helical" evidence="8">
    <location>
        <begin position="120"/>
        <end position="140"/>
    </location>
</feature>
<comment type="caution">
    <text evidence="10">The sequence shown here is derived from an EMBL/GenBank/DDBJ whole genome shotgun (WGS) entry which is preliminary data.</text>
</comment>
<comment type="catalytic activity">
    <reaction evidence="8">
        <text>N-terminal S-1,2-diacyl-sn-glyceryl-L-cysteinyl-[lipoprotein] + a glycerophospholipid = N-acyl-S-1,2-diacyl-sn-glyceryl-L-cysteinyl-[lipoprotein] + a 2-acyl-sn-glycero-3-phospholipid + H(+)</text>
        <dbReference type="Rhea" id="RHEA:48228"/>
        <dbReference type="Rhea" id="RHEA-COMP:14681"/>
        <dbReference type="Rhea" id="RHEA-COMP:14684"/>
        <dbReference type="ChEBI" id="CHEBI:15378"/>
        <dbReference type="ChEBI" id="CHEBI:136912"/>
        <dbReference type="ChEBI" id="CHEBI:140656"/>
        <dbReference type="ChEBI" id="CHEBI:140657"/>
        <dbReference type="ChEBI" id="CHEBI:140660"/>
        <dbReference type="EC" id="2.3.1.269"/>
    </reaction>
</comment>
<dbReference type="GO" id="GO:0016410">
    <property type="term" value="F:N-acyltransferase activity"/>
    <property type="evidence" value="ECO:0007669"/>
    <property type="project" value="UniProtKB-UniRule"/>
</dbReference>
<dbReference type="NCBIfam" id="TIGR00546">
    <property type="entry name" value="lnt"/>
    <property type="match status" value="1"/>
</dbReference>
<reference evidence="10 11" key="1">
    <citation type="submission" date="2019-07" db="EMBL/GenBank/DDBJ databases">
        <authorList>
            <person name="Zhao L.H."/>
        </authorList>
    </citation>
    <scope>NUCLEOTIDE SEQUENCE [LARGE SCALE GENOMIC DNA]</scope>
    <source>
        <strain evidence="10 11">Co35</strain>
    </source>
</reference>
<feature type="transmembrane region" description="Helical" evidence="8">
    <location>
        <begin position="190"/>
        <end position="210"/>
    </location>
</feature>
<dbReference type="EMBL" id="VLNT01000034">
    <property type="protein sequence ID" value="TSD52964.1"/>
    <property type="molecule type" value="Genomic_DNA"/>
</dbReference>
<evidence type="ECO:0000313" key="10">
    <source>
        <dbReference type="EMBL" id="TSD52964.1"/>
    </source>
</evidence>
<feature type="transmembrane region" description="Helical" evidence="8">
    <location>
        <begin position="222"/>
        <end position="240"/>
    </location>
</feature>
<evidence type="ECO:0000256" key="3">
    <source>
        <dbReference type="ARBA" id="ARBA00022679"/>
    </source>
</evidence>
<dbReference type="PROSITE" id="PS50263">
    <property type="entry name" value="CN_HYDROLASE"/>
    <property type="match status" value="1"/>
</dbReference>
<organism evidence="10 11">
    <name type="scientific">Aeromicrobium piscarium</name>
    <dbReference type="NCBI Taxonomy" id="2590901"/>
    <lineage>
        <taxon>Bacteria</taxon>
        <taxon>Bacillati</taxon>
        <taxon>Actinomycetota</taxon>
        <taxon>Actinomycetes</taxon>
        <taxon>Propionibacteriales</taxon>
        <taxon>Nocardioidaceae</taxon>
        <taxon>Aeromicrobium</taxon>
    </lineage>
</organism>
<comment type="function">
    <text evidence="8">Catalyzes the phospholipid dependent N-acylation of the N-terminal cysteine of apolipoprotein, the last step in lipoprotein maturation.</text>
</comment>
<evidence type="ECO:0000256" key="5">
    <source>
        <dbReference type="ARBA" id="ARBA00022989"/>
    </source>
</evidence>
<dbReference type="OrthoDB" id="9804277at2"/>
<comment type="subcellular location">
    <subcellularLocation>
        <location evidence="1 8">Cell membrane</location>
        <topology evidence="1 8">Multi-pass membrane protein</topology>
    </subcellularLocation>
</comment>
<dbReference type="Gene3D" id="3.60.110.10">
    <property type="entry name" value="Carbon-nitrogen hydrolase"/>
    <property type="match status" value="1"/>
</dbReference>
<evidence type="ECO:0000256" key="1">
    <source>
        <dbReference type="ARBA" id="ARBA00004651"/>
    </source>
</evidence>